<dbReference type="EMBL" id="JAAKFY010000014">
    <property type="protein sequence ID" value="KAF3846769.1"/>
    <property type="molecule type" value="Genomic_DNA"/>
</dbReference>
<evidence type="ECO:0000313" key="2">
    <source>
        <dbReference type="Proteomes" id="UP000518266"/>
    </source>
</evidence>
<accession>A0A7J5YDB6</accession>
<proteinExistence type="predicted"/>
<evidence type="ECO:0000313" key="1">
    <source>
        <dbReference type="EMBL" id="KAF3846769.1"/>
    </source>
</evidence>
<keyword evidence="2" id="KW-1185">Reference proteome</keyword>
<dbReference type="OrthoDB" id="10661621at2759"/>
<sequence length="198" mass="21247">MSTGYPPFATPSINNVASAGTTMIPEGAAISTGTMLESSVMWLSLSRASSNSLVSSASLRACWASGPPTQLKDLQRHGEARLFGPHQRPVVGAEVLAGRQQQQHGQLVSKLQQLAEQVGQPLRNQNPDLFHGAAQLQDPHVQTRLRPLNTVPVEGELLLENREESMSMAVGSGSRGVLLRFFSRRANGIQWSGGSRGL</sequence>
<dbReference type="AlphaFoldDB" id="A0A7J5YDB6"/>
<reference evidence="1 2" key="1">
    <citation type="submission" date="2020-03" db="EMBL/GenBank/DDBJ databases">
        <title>Dissostichus mawsoni Genome sequencing and assembly.</title>
        <authorList>
            <person name="Park H."/>
        </authorList>
    </citation>
    <scope>NUCLEOTIDE SEQUENCE [LARGE SCALE GENOMIC DNA]</scope>
    <source>
        <strain evidence="1">DM0001</strain>
        <tissue evidence="1">Muscle</tissue>
    </source>
</reference>
<comment type="caution">
    <text evidence="1">The sequence shown here is derived from an EMBL/GenBank/DDBJ whole genome shotgun (WGS) entry which is preliminary data.</text>
</comment>
<organism evidence="1 2">
    <name type="scientific">Dissostichus mawsoni</name>
    <name type="common">Antarctic cod</name>
    <dbReference type="NCBI Taxonomy" id="36200"/>
    <lineage>
        <taxon>Eukaryota</taxon>
        <taxon>Metazoa</taxon>
        <taxon>Chordata</taxon>
        <taxon>Craniata</taxon>
        <taxon>Vertebrata</taxon>
        <taxon>Euteleostomi</taxon>
        <taxon>Actinopterygii</taxon>
        <taxon>Neopterygii</taxon>
        <taxon>Teleostei</taxon>
        <taxon>Neoteleostei</taxon>
        <taxon>Acanthomorphata</taxon>
        <taxon>Eupercaria</taxon>
        <taxon>Perciformes</taxon>
        <taxon>Notothenioidei</taxon>
        <taxon>Nototheniidae</taxon>
        <taxon>Dissostichus</taxon>
    </lineage>
</organism>
<dbReference type="Proteomes" id="UP000518266">
    <property type="component" value="Unassembled WGS sequence"/>
</dbReference>
<protein>
    <submittedName>
        <fullName evidence="1">Uncharacterized protein</fullName>
    </submittedName>
</protein>
<gene>
    <name evidence="1" type="ORF">F7725_003847</name>
</gene>
<name>A0A7J5YDB6_DISMA</name>